<protein>
    <submittedName>
        <fullName evidence="6">Peptide/nickel transport system ATP-binding protein</fullName>
    </submittedName>
</protein>
<dbReference type="GO" id="GO:0016887">
    <property type="term" value="F:ATP hydrolysis activity"/>
    <property type="evidence" value="ECO:0007669"/>
    <property type="project" value="InterPro"/>
</dbReference>
<evidence type="ECO:0000259" key="5">
    <source>
        <dbReference type="PROSITE" id="PS50893"/>
    </source>
</evidence>
<dbReference type="Gene3D" id="3.40.50.300">
    <property type="entry name" value="P-loop containing nucleotide triphosphate hydrolases"/>
    <property type="match status" value="1"/>
</dbReference>
<evidence type="ECO:0000313" key="7">
    <source>
        <dbReference type="Proteomes" id="UP000198531"/>
    </source>
</evidence>
<evidence type="ECO:0000256" key="2">
    <source>
        <dbReference type="ARBA" id="ARBA00022741"/>
    </source>
</evidence>
<gene>
    <name evidence="6" type="ORF">SAMN04487947_3485</name>
</gene>
<dbReference type="Pfam" id="PF00005">
    <property type="entry name" value="ABC_tran"/>
    <property type="match status" value="1"/>
</dbReference>
<dbReference type="InterPro" id="IPR017871">
    <property type="entry name" value="ABC_transporter-like_CS"/>
</dbReference>
<dbReference type="OrthoDB" id="18209at2157"/>
<dbReference type="PANTHER" id="PTHR43776">
    <property type="entry name" value="TRANSPORT ATP-BINDING PROTEIN"/>
    <property type="match status" value="1"/>
</dbReference>
<dbReference type="GO" id="GO:0005524">
    <property type="term" value="F:ATP binding"/>
    <property type="evidence" value="ECO:0007669"/>
    <property type="project" value="UniProtKB-KW"/>
</dbReference>
<name>A0A1I6IPW6_9EURY</name>
<dbReference type="FunFam" id="3.40.50.300:FF:000016">
    <property type="entry name" value="Oligopeptide ABC transporter ATP-binding component"/>
    <property type="match status" value="1"/>
</dbReference>
<dbReference type="STRING" id="553469.SAMN04487947_3485"/>
<evidence type="ECO:0000256" key="1">
    <source>
        <dbReference type="ARBA" id="ARBA00022448"/>
    </source>
</evidence>
<dbReference type="Pfam" id="PF08352">
    <property type="entry name" value="oligo_HPY"/>
    <property type="match status" value="1"/>
</dbReference>
<keyword evidence="2" id="KW-0547">Nucleotide-binding</keyword>
<dbReference type="InterPro" id="IPR027417">
    <property type="entry name" value="P-loop_NTPase"/>
</dbReference>
<evidence type="ECO:0000256" key="3">
    <source>
        <dbReference type="ARBA" id="ARBA00022840"/>
    </source>
</evidence>
<dbReference type="RefSeq" id="WP_143105184.1">
    <property type="nucleotide sequence ID" value="NZ_FOYT01000004.1"/>
</dbReference>
<keyword evidence="1" id="KW-0813">Transport</keyword>
<evidence type="ECO:0000313" key="6">
    <source>
        <dbReference type="EMBL" id="SFR68691.1"/>
    </source>
</evidence>
<dbReference type="SMART" id="SM00382">
    <property type="entry name" value="AAA"/>
    <property type="match status" value="1"/>
</dbReference>
<dbReference type="InterPro" id="IPR003593">
    <property type="entry name" value="AAA+_ATPase"/>
</dbReference>
<proteinExistence type="predicted"/>
<feature type="region of interest" description="Disordered" evidence="4">
    <location>
        <begin position="330"/>
        <end position="349"/>
    </location>
</feature>
<dbReference type="InterPro" id="IPR013563">
    <property type="entry name" value="Oligopep_ABC_C"/>
</dbReference>
<keyword evidence="3 6" id="KW-0067">ATP-binding</keyword>
<evidence type="ECO:0000256" key="4">
    <source>
        <dbReference type="SAM" id="MobiDB-lite"/>
    </source>
</evidence>
<dbReference type="GO" id="GO:0015833">
    <property type="term" value="P:peptide transport"/>
    <property type="evidence" value="ECO:0007669"/>
    <property type="project" value="InterPro"/>
</dbReference>
<dbReference type="CDD" id="cd03257">
    <property type="entry name" value="ABC_NikE_OppD_transporters"/>
    <property type="match status" value="1"/>
</dbReference>
<dbReference type="PROSITE" id="PS00211">
    <property type="entry name" value="ABC_TRANSPORTER_1"/>
    <property type="match status" value="1"/>
</dbReference>
<feature type="domain" description="ABC transporter" evidence="5">
    <location>
        <begin position="6"/>
        <end position="258"/>
    </location>
</feature>
<dbReference type="Proteomes" id="UP000198531">
    <property type="component" value="Unassembled WGS sequence"/>
</dbReference>
<reference evidence="7" key="1">
    <citation type="submission" date="2016-10" db="EMBL/GenBank/DDBJ databases">
        <authorList>
            <person name="Varghese N."/>
            <person name="Submissions S."/>
        </authorList>
    </citation>
    <scope>NUCLEOTIDE SEQUENCE [LARGE SCALE GENOMIC DNA]</scope>
    <source>
        <strain evidence="7">CGMCC 1.7736</strain>
    </source>
</reference>
<organism evidence="6 7">
    <name type="scientific">Halogeometricum rufum</name>
    <dbReference type="NCBI Taxonomy" id="553469"/>
    <lineage>
        <taxon>Archaea</taxon>
        <taxon>Methanobacteriati</taxon>
        <taxon>Methanobacteriota</taxon>
        <taxon>Stenosarchaea group</taxon>
        <taxon>Halobacteria</taxon>
        <taxon>Halobacteriales</taxon>
        <taxon>Haloferacaceae</taxon>
        <taxon>Halogeometricum</taxon>
    </lineage>
</organism>
<keyword evidence="7" id="KW-1185">Reference proteome</keyword>
<dbReference type="PROSITE" id="PS50893">
    <property type="entry name" value="ABC_TRANSPORTER_2"/>
    <property type="match status" value="1"/>
</dbReference>
<dbReference type="InterPro" id="IPR050319">
    <property type="entry name" value="ABC_transp_ATP-bind"/>
</dbReference>
<dbReference type="AlphaFoldDB" id="A0A1I6IPW6"/>
<dbReference type="InterPro" id="IPR003439">
    <property type="entry name" value="ABC_transporter-like_ATP-bd"/>
</dbReference>
<dbReference type="SUPFAM" id="SSF52540">
    <property type="entry name" value="P-loop containing nucleoside triphosphate hydrolases"/>
    <property type="match status" value="1"/>
</dbReference>
<sequence length="349" mass="38754">MNDPLMELDEMEKYFSRSSGFLDSLFGSDEYVKAVDGVSFTLDENEVVGVIGESGCGKTTLLKTLMGLHDPTGGEIRYDGTPLSSFDRSEWKAFRRNVQIIFQDPFNSIDPKMSVQETLKEPLKIHDMEASEERILDVLEQVELNPARNYLNRLPQQLSGGEKQRVSIARALVTEPDVILADEPVSMLDVSTQASVLNLLSDLTTELGVSMIYISHDLSTVGYVCDQIKVMYLGRIVESAPTQTLLDDPKHPYTQELVSAVPIPDPHHQRDRTSIEGAVADPIGLGSGCRFRDRCPDRMDICEKTPMNVEHGAEREVACHLHYDHERRVQTGADGASANQRATGTEGDD</sequence>
<dbReference type="EMBL" id="FOYT01000004">
    <property type="protein sequence ID" value="SFR68691.1"/>
    <property type="molecule type" value="Genomic_DNA"/>
</dbReference>
<accession>A0A1I6IPW6</accession>
<dbReference type="GO" id="GO:0055085">
    <property type="term" value="P:transmembrane transport"/>
    <property type="evidence" value="ECO:0007669"/>
    <property type="project" value="UniProtKB-ARBA"/>
</dbReference>
<dbReference type="NCBIfam" id="TIGR01727">
    <property type="entry name" value="oligo_HPY"/>
    <property type="match status" value="1"/>
</dbReference>